<evidence type="ECO:0000256" key="6">
    <source>
        <dbReference type="ARBA" id="ARBA00023136"/>
    </source>
</evidence>
<evidence type="ECO:0000256" key="2">
    <source>
        <dbReference type="ARBA" id="ARBA00022448"/>
    </source>
</evidence>
<dbReference type="AlphaFoldDB" id="A0A9E4DSM5"/>
<dbReference type="GO" id="GO:0015293">
    <property type="term" value="F:symporter activity"/>
    <property type="evidence" value="ECO:0007669"/>
    <property type="project" value="UniProtKB-KW"/>
</dbReference>
<dbReference type="PANTHER" id="PTHR42865:SF7">
    <property type="entry name" value="PROTON_GLUTAMATE-ASPARTATE SYMPORTER"/>
    <property type="match status" value="1"/>
</dbReference>
<dbReference type="PRINTS" id="PR00173">
    <property type="entry name" value="EDTRNSPORT"/>
</dbReference>
<dbReference type="GO" id="GO:0005886">
    <property type="term" value="C:plasma membrane"/>
    <property type="evidence" value="ECO:0007669"/>
    <property type="project" value="UniProtKB-SubCell"/>
</dbReference>
<keyword evidence="5 7" id="KW-1133">Transmembrane helix</keyword>
<reference evidence="8" key="1">
    <citation type="journal article" date="2021" name="PeerJ">
        <title>Extensive microbial diversity within the chicken gut microbiome revealed by metagenomics and culture.</title>
        <authorList>
            <person name="Gilroy R."/>
            <person name="Ravi A."/>
            <person name="Getino M."/>
            <person name="Pursley I."/>
            <person name="Horton D.L."/>
            <person name="Alikhan N.F."/>
            <person name="Baker D."/>
            <person name="Gharbi K."/>
            <person name="Hall N."/>
            <person name="Watson M."/>
            <person name="Adriaenssens E.M."/>
            <person name="Foster-Nyarko E."/>
            <person name="Jarju S."/>
            <person name="Secka A."/>
            <person name="Antonio M."/>
            <person name="Oren A."/>
            <person name="Chaudhuri R.R."/>
            <person name="La Ragione R."/>
            <person name="Hildebrand F."/>
            <person name="Pallen M.J."/>
        </authorList>
    </citation>
    <scope>NUCLEOTIDE SEQUENCE</scope>
    <source>
        <strain evidence="8">150</strain>
    </source>
</reference>
<dbReference type="GO" id="GO:0006835">
    <property type="term" value="P:dicarboxylic acid transport"/>
    <property type="evidence" value="ECO:0007669"/>
    <property type="project" value="TreeGrafter"/>
</dbReference>
<dbReference type="EMBL" id="JAJJVO010000140">
    <property type="protein sequence ID" value="MCC9274487.1"/>
    <property type="molecule type" value="Genomic_DNA"/>
</dbReference>
<organism evidence="8 9">
    <name type="scientific">Enterococcus aquimarinus</name>
    <dbReference type="NCBI Taxonomy" id="328396"/>
    <lineage>
        <taxon>Bacteria</taxon>
        <taxon>Bacillati</taxon>
        <taxon>Bacillota</taxon>
        <taxon>Bacilli</taxon>
        <taxon>Lactobacillales</taxon>
        <taxon>Enterococcaceae</taxon>
        <taxon>Enterococcus</taxon>
    </lineage>
</organism>
<evidence type="ECO:0000256" key="1">
    <source>
        <dbReference type="ARBA" id="ARBA00004651"/>
    </source>
</evidence>
<evidence type="ECO:0000256" key="7">
    <source>
        <dbReference type="SAM" id="Phobius"/>
    </source>
</evidence>
<dbReference type="SUPFAM" id="SSF118215">
    <property type="entry name" value="Proton glutamate symport protein"/>
    <property type="match status" value="1"/>
</dbReference>
<accession>A0A9E4DSM5</accession>
<dbReference type="InterPro" id="IPR001991">
    <property type="entry name" value="Na-dicarboxylate_symporter"/>
</dbReference>
<gene>
    <name evidence="8" type="ORF">K8V42_09380</name>
</gene>
<dbReference type="InterPro" id="IPR036458">
    <property type="entry name" value="Na:dicarbo_symporter_sf"/>
</dbReference>
<dbReference type="Proteomes" id="UP000813384">
    <property type="component" value="Unassembled WGS sequence"/>
</dbReference>
<dbReference type="PANTHER" id="PTHR42865">
    <property type="entry name" value="PROTON/GLUTAMATE-ASPARTATE SYMPORTER"/>
    <property type="match status" value="1"/>
</dbReference>
<dbReference type="Gene3D" id="1.10.3860.10">
    <property type="entry name" value="Sodium:dicarboxylate symporter"/>
    <property type="match status" value="1"/>
</dbReference>
<protein>
    <submittedName>
        <fullName evidence="8">Dicarboxylate/amino acid:cation symporter</fullName>
    </submittedName>
</protein>
<comment type="subcellular location">
    <subcellularLocation>
        <location evidence="1">Cell membrane</location>
        <topology evidence="1">Multi-pass membrane protein</topology>
    </subcellularLocation>
</comment>
<keyword evidence="2" id="KW-0813">Transport</keyword>
<evidence type="ECO:0000256" key="4">
    <source>
        <dbReference type="ARBA" id="ARBA00022692"/>
    </source>
</evidence>
<evidence type="ECO:0000313" key="8">
    <source>
        <dbReference type="EMBL" id="MCC9274487.1"/>
    </source>
</evidence>
<evidence type="ECO:0000313" key="9">
    <source>
        <dbReference type="Proteomes" id="UP000813384"/>
    </source>
</evidence>
<comment type="caution">
    <text evidence="8">The sequence shown here is derived from an EMBL/GenBank/DDBJ whole genome shotgun (WGS) entry which is preliminary data.</text>
</comment>
<feature type="transmembrane region" description="Helical" evidence="7">
    <location>
        <begin position="41"/>
        <end position="61"/>
    </location>
</feature>
<evidence type="ECO:0000256" key="5">
    <source>
        <dbReference type="ARBA" id="ARBA00022989"/>
    </source>
</evidence>
<feature type="transmembrane region" description="Helical" evidence="7">
    <location>
        <begin position="355"/>
        <end position="377"/>
    </location>
</feature>
<feature type="transmembrane region" description="Helical" evidence="7">
    <location>
        <begin position="7"/>
        <end position="29"/>
    </location>
</feature>
<dbReference type="Pfam" id="PF00375">
    <property type="entry name" value="SDF"/>
    <property type="match status" value="1"/>
</dbReference>
<proteinExistence type="predicted"/>
<feature type="transmembrane region" description="Helical" evidence="7">
    <location>
        <begin position="321"/>
        <end position="349"/>
    </location>
</feature>
<sequence length="405" mass="43813">MKKVSMITQIVIAVVLGVAFGLLLPKIGIELKIIGDAFLRLMQMAIPVLILGQIIQAVAGINPQELTKLGGKTIAVFGISSFLAAVWGVAMAVVFNPGRGIDLAGAQDLGIQTQEITPAETFLNFLPTNIFDSLSKGSIIQIIVFALFFGIGLNRYIQTKPESKLFELIIDFNEVIINVIRYVMLVAPLGIFALIASTISNLGLQIILPLIKYLLVYATASLLFMGLWILIITIYCKVNPIQLVKNMKSMTVMALATTSSAITLPIAMEEAHEKLGLSERITNLVLPLGMSLNSNGSAMHMALTVMTISQMYQMDFDLSKMITVAITATFVSLANAVVPGAGLVSLAIIVPQLGLPIESIAIFAGVEWFVGMLRTFLNVNSDVYSAIVVARSVNEIDYEVFNQKN</sequence>
<feature type="transmembrane region" description="Helical" evidence="7">
    <location>
        <begin position="214"/>
        <end position="238"/>
    </location>
</feature>
<keyword evidence="6 7" id="KW-0472">Membrane</keyword>
<reference evidence="8" key="2">
    <citation type="submission" date="2021-11" db="EMBL/GenBank/DDBJ databases">
        <authorList>
            <person name="Gilroy R."/>
        </authorList>
    </citation>
    <scope>NUCLEOTIDE SEQUENCE</scope>
    <source>
        <strain evidence="8">150</strain>
    </source>
</reference>
<feature type="transmembrane region" description="Helical" evidence="7">
    <location>
        <begin position="182"/>
        <end position="208"/>
    </location>
</feature>
<feature type="transmembrane region" description="Helical" evidence="7">
    <location>
        <begin position="139"/>
        <end position="157"/>
    </location>
</feature>
<feature type="transmembrane region" description="Helical" evidence="7">
    <location>
        <begin position="73"/>
        <end position="95"/>
    </location>
</feature>
<evidence type="ECO:0000256" key="3">
    <source>
        <dbReference type="ARBA" id="ARBA00022475"/>
    </source>
</evidence>
<keyword evidence="4 7" id="KW-0812">Transmembrane</keyword>
<name>A0A9E4DSM5_9ENTE</name>
<keyword evidence="3" id="KW-1003">Cell membrane</keyword>